<keyword evidence="2" id="KW-1185">Reference proteome</keyword>
<dbReference type="EMBL" id="KV010149">
    <property type="protein sequence ID" value="KZV28331.1"/>
    <property type="molecule type" value="Genomic_DNA"/>
</dbReference>
<dbReference type="AlphaFoldDB" id="A0A2Z7B1X8"/>
<protein>
    <submittedName>
        <fullName evidence="1">SPX domain-containing membrane protein</fullName>
    </submittedName>
</protein>
<proteinExistence type="predicted"/>
<sequence>MANSWQLEEEKFLKSKEFDGLCSTKASMYFDKGFDGCLAQFMANGYSEEEHPASFLDVEQALADMPDDEDLDDSSSEGLREKWLVRNWTLVPSWSGLCAHVEELREEWPVRNWTLSADWSGLCAHIEVLREKWTVRNWTSSAELVGLMCSRRRATREVASTNWYFECRAGRAYVLTQNQLLLSQQTTQQSTQQSNSASAQLADNSALTNENSAFGDENSDLAHEFQQLLQAYRSTVRNLLPLLRFLESNIHRLDSSSPDFEY</sequence>
<gene>
    <name evidence="1" type="ORF">F511_16581</name>
</gene>
<evidence type="ECO:0000313" key="2">
    <source>
        <dbReference type="Proteomes" id="UP000250235"/>
    </source>
</evidence>
<reference evidence="1 2" key="1">
    <citation type="journal article" date="2015" name="Proc. Natl. Acad. Sci. U.S.A.">
        <title>The resurrection genome of Boea hygrometrica: A blueprint for survival of dehydration.</title>
        <authorList>
            <person name="Xiao L."/>
            <person name="Yang G."/>
            <person name="Zhang L."/>
            <person name="Yang X."/>
            <person name="Zhao S."/>
            <person name="Ji Z."/>
            <person name="Zhou Q."/>
            <person name="Hu M."/>
            <person name="Wang Y."/>
            <person name="Chen M."/>
            <person name="Xu Y."/>
            <person name="Jin H."/>
            <person name="Xiao X."/>
            <person name="Hu G."/>
            <person name="Bao F."/>
            <person name="Hu Y."/>
            <person name="Wan P."/>
            <person name="Li L."/>
            <person name="Deng X."/>
            <person name="Kuang T."/>
            <person name="Xiang C."/>
            <person name="Zhu J.K."/>
            <person name="Oliver M.J."/>
            <person name="He Y."/>
        </authorList>
    </citation>
    <scope>NUCLEOTIDE SEQUENCE [LARGE SCALE GENOMIC DNA]</scope>
    <source>
        <strain evidence="2">cv. XS01</strain>
    </source>
</reference>
<accession>A0A2Z7B1X8</accession>
<name>A0A2Z7B1X8_9LAMI</name>
<evidence type="ECO:0000313" key="1">
    <source>
        <dbReference type="EMBL" id="KZV28331.1"/>
    </source>
</evidence>
<dbReference type="Proteomes" id="UP000250235">
    <property type="component" value="Unassembled WGS sequence"/>
</dbReference>
<organism evidence="1 2">
    <name type="scientific">Dorcoceras hygrometricum</name>
    <dbReference type="NCBI Taxonomy" id="472368"/>
    <lineage>
        <taxon>Eukaryota</taxon>
        <taxon>Viridiplantae</taxon>
        <taxon>Streptophyta</taxon>
        <taxon>Embryophyta</taxon>
        <taxon>Tracheophyta</taxon>
        <taxon>Spermatophyta</taxon>
        <taxon>Magnoliopsida</taxon>
        <taxon>eudicotyledons</taxon>
        <taxon>Gunneridae</taxon>
        <taxon>Pentapetalae</taxon>
        <taxon>asterids</taxon>
        <taxon>lamiids</taxon>
        <taxon>Lamiales</taxon>
        <taxon>Gesneriaceae</taxon>
        <taxon>Didymocarpoideae</taxon>
        <taxon>Trichosporeae</taxon>
        <taxon>Loxocarpinae</taxon>
        <taxon>Dorcoceras</taxon>
    </lineage>
</organism>